<dbReference type="Proteomes" id="UP000789759">
    <property type="component" value="Unassembled WGS sequence"/>
</dbReference>
<dbReference type="EMBL" id="CAJVQA010003623">
    <property type="protein sequence ID" value="CAG8579240.1"/>
    <property type="molecule type" value="Genomic_DNA"/>
</dbReference>
<reference evidence="1" key="1">
    <citation type="submission" date="2021-06" db="EMBL/GenBank/DDBJ databases">
        <authorList>
            <person name="Kallberg Y."/>
            <person name="Tangrot J."/>
            <person name="Rosling A."/>
        </authorList>
    </citation>
    <scope>NUCLEOTIDE SEQUENCE</scope>
    <source>
        <strain evidence="1">FL966</strain>
    </source>
</reference>
<keyword evidence="2" id="KW-1185">Reference proteome</keyword>
<dbReference type="OrthoDB" id="2488861at2759"/>
<protein>
    <submittedName>
        <fullName evidence="1">19207_t:CDS:1</fullName>
    </submittedName>
</protein>
<accession>A0A9N9BXC0</accession>
<evidence type="ECO:0000313" key="1">
    <source>
        <dbReference type="EMBL" id="CAG8579240.1"/>
    </source>
</evidence>
<dbReference type="AlphaFoldDB" id="A0A9N9BXC0"/>
<gene>
    <name evidence="1" type="ORF">CPELLU_LOCUS6007</name>
</gene>
<sequence>MQVKMLILYQLCQITLNVPTICQDQKKHEILAKQMIKQNRNHNVLQIRESQNYHDNLESLPFNANKYQHKVSSQMNTRSTISRVRSNEPGVDPEAIELDNNSLQARSGTKYQSRHSSIESHSQNNYIVIQSNQNHKSSQICESQNYHGNFEFSSFIANKYQHKVPSALQLNSRSKVQSIKSPLLERPNIYNNHYSDRSYCPHSAETESSDDEIFSSLGQHYNTNSFKKSSHSALSLNMQNTKHTTLYPTIQSGLAALSTKSGLFFQNEIHFVRWLETHRDVVLQALNFMLSSPSVMSSHLSSSDLPNLAKILSEQSRILFLRTRMPTKRTCTSLIKCIIPNIVNIPDWNGVSSKLRQVFKNFRSTYNDDIAKLATGVVWEKPLKRHIDILDYDVFKNQQLGIRH</sequence>
<name>A0A9N9BXC0_9GLOM</name>
<comment type="caution">
    <text evidence="1">The sequence shown here is derived from an EMBL/GenBank/DDBJ whole genome shotgun (WGS) entry which is preliminary data.</text>
</comment>
<evidence type="ECO:0000313" key="2">
    <source>
        <dbReference type="Proteomes" id="UP000789759"/>
    </source>
</evidence>
<proteinExistence type="predicted"/>
<organism evidence="1 2">
    <name type="scientific">Cetraspora pellucida</name>
    <dbReference type="NCBI Taxonomy" id="1433469"/>
    <lineage>
        <taxon>Eukaryota</taxon>
        <taxon>Fungi</taxon>
        <taxon>Fungi incertae sedis</taxon>
        <taxon>Mucoromycota</taxon>
        <taxon>Glomeromycotina</taxon>
        <taxon>Glomeromycetes</taxon>
        <taxon>Diversisporales</taxon>
        <taxon>Gigasporaceae</taxon>
        <taxon>Cetraspora</taxon>
    </lineage>
</organism>